<sequence>KDPENRISQFTNVVTEISVKETVNGKTIQRKPTAEEMRLMEKKILGAFVEGSDKKLPESSYMDQTTAANDLVDLESFMQLDEDVTDDDPFDKYMTGNGADIDGVFAIFESDEVLFDTNNNTENVVNSGREAEYSLFEGSGDGDDLESTTQASRGRNRDPNQLIDFMESNSDEDEDEDATRRTYSVVVSTNTSTTSVNVAHSNSSNEEDIFADTEPTTTSAGLMENESQDNLAENGISVKDLSEISSLLAENSQAIQFDDTDEEALYESDGFIDSHSIKKPHQEDIVVITEKEEESEPPRLNTYLSGLSVNAATTIIDFDETEEQPTSTSSTTELEVTEQVTQTTTDIFEVSTEILERSEHVVDSFTTPSPDDSLITLPTSSLNDIQAEIGHSLDETTEFKMPDHFKDRYPSVVSLPTEEVTVLSSVDIFSAVKNNGTLSVSRELTPSEVESIYNRKIEENESVEEADEDDSEITGLTLDKDTVWDDLTEEVEPSTEVPEVKKIIEPVETDRESKELKHDTVSYLNTTILNHSANFSVQISRQLYSIYIPSTAYVRQYSDIVNITWRLNENMNNSLALKVHEKDHSYVIKEFLLNILLG</sequence>
<gene>
    <name evidence="2" type="ORF">GWI33_009641</name>
</gene>
<protein>
    <submittedName>
        <fullName evidence="2">Uncharacterized protein</fullName>
    </submittedName>
</protein>
<evidence type="ECO:0000256" key="1">
    <source>
        <dbReference type="SAM" id="MobiDB-lite"/>
    </source>
</evidence>
<comment type="caution">
    <text evidence="2">The sequence shown here is derived from an EMBL/GenBank/DDBJ whole genome shotgun (WGS) entry which is preliminary data.</text>
</comment>
<keyword evidence="3" id="KW-1185">Reference proteome</keyword>
<evidence type="ECO:0000313" key="2">
    <source>
        <dbReference type="EMBL" id="KAF7276931.1"/>
    </source>
</evidence>
<dbReference type="EMBL" id="JAACXV010004986">
    <property type="protein sequence ID" value="KAF7276931.1"/>
    <property type="molecule type" value="Genomic_DNA"/>
</dbReference>
<accession>A0A834MCT6</accession>
<proteinExistence type="predicted"/>
<dbReference type="Proteomes" id="UP000625711">
    <property type="component" value="Unassembled WGS sequence"/>
</dbReference>
<reference evidence="2" key="1">
    <citation type="submission" date="2020-08" db="EMBL/GenBank/DDBJ databases">
        <title>Genome sequencing and assembly of the red palm weevil Rhynchophorus ferrugineus.</title>
        <authorList>
            <person name="Dias G.B."/>
            <person name="Bergman C.M."/>
            <person name="Manee M."/>
        </authorList>
    </citation>
    <scope>NUCLEOTIDE SEQUENCE</scope>
    <source>
        <strain evidence="2">AA-2017</strain>
        <tissue evidence="2">Whole larva</tissue>
    </source>
</reference>
<feature type="non-terminal residue" evidence="2">
    <location>
        <position position="1"/>
    </location>
</feature>
<name>A0A834MCT6_RHYFE</name>
<dbReference type="OrthoDB" id="6784810at2759"/>
<dbReference type="AlphaFoldDB" id="A0A834MCT6"/>
<evidence type="ECO:0000313" key="3">
    <source>
        <dbReference type="Proteomes" id="UP000625711"/>
    </source>
</evidence>
<organism evidence="2 3">
    <name type="scientific">Rhynchophorus ferrugineus</name>
    <name type="common">Red palm weevil</name>
    <name type="synonym">Curculio ferrugineus</name>
    <dbReference type="NCBI Taxonomy" id="354439"/>
    <lineage>
        <taxon>Eukaryota</taxon>
        <taxon>Metazoa</taxon>
        <taxon>Ecdysozoa</taxon>
        <taxon>Arthropoda</taxon>
        <taxon>Hexapoda</taxon>
        <taxon>Insecta</taxon>
        <taxon>Pterygota</taxon>
        <taxon>Neoptera</taxon>
        <taxon>Endopterygota</taxon>
        <taxon>Coleoptera</taxon>
        <taxon>Polyphaga</taxon>
        <taxon>Cucujiformia</taxon>
        <taxon>Curculionidae</taxon>
        <taxon>Dryophthorinae</taxon>
        <taxon>Rhynchophorus</taxon>
    </lineage>
</organism>
<feature type="region of interest" description="Disordered" evidence="1">
    <location>
        <begin position="136"/>
        <end position="161"/>
    </location>
</feature>